<reference evidence="2 3" key="1">
    <citation type="submission" date="2021-06" db="EMBL/GenBank/DDBJ databases">
        <title>Caerostris extrusa draft genome.</title>
        <authorList>
            <person name="Kono N."/>
            <person name="Arakawa K."/>
        </authorList>
    </citation>
    <scope>NUCLEOTIDE SEQUENCE [LARGE SCALE GENOMIC DNA]</scope>
</reference>
<name>A0AAV4RMB7_CAEEX</name>
<dbReference type="EMBL" id="BPLR01008268">
    <property type="protein sequence ID" value="GIY23378.1"/>
    <property type="molecule type" value="Genomic_DNA"/>
</dbReference>
<evidence type="ECO:0000313" key="2">
    <source>
        <dbReference type="EMBL" id="GIY23378.1"/>
    </source>
</evidence>
<protein>
    <submittedName>
        <fullName evidence="2">Uncharacterized protein</fullName>
    </submittedName>
</protein>
<comment type="caution">
    <text evidence="2">The sequence shown here is derived from an EMBL/GenBank/DDBJ whole genome shotgun (WGS) entry which is preliminary data.</text>
</comment>
<accession>A0AAV4RMB7</accession>
<dbReference type="Proteomes" id="UP001054945">
    <property type="component" value="Unassembled WGS sequence"/>
</dbReference>
<evidence type="ECO:0000313" key="3">
    <source>
        <dbReference type="Proteomes" id="UP001054945"/>
    </source>
</evidence>
<feature type="region of interest" description="Disordered" evidence="1">
    <location>
        <begin position="199"/>
        <end position="221"/>
    </location>
</feature>
<evidence type="ECO:0000256" key="1">
    <source>
        <dbReference type="SAM" id="MobiDB-lite"/>
    </source>
</evidence>
<dbReference type="AlphaFoldDB" id="A0AAV4RMB7"/>
<organism evidence="2 3">
    <name type="scientific">Caerostris extrusa</name>
    <name type="common">Bark spider</name>
    <name type="synonym">Caerostris bankana</name>
    <dbReference type="NCBI Taxonomy" id="172846"/>
    <lineage>
        <taxon>Eukaryota</taxon>
        <taxon>Metazoa</taxon>
        <taxon>Ecdysozoa</taxon>
        <taxon>Arthropoda</taxon>
        <taxon>Chelicerata</taxon>
        <taxon>Arachnida</taxon>
        <taxon>Araneae</taxon>
        <taxon>Araneomorphae</taxon>
        <taxon>Entelegynae</taxon>
        <taxon>Araneoidea</taxon>
        <taxon>Araneidae</taxon>
        <taxon>Caerostris</taxon>
    </lineage>
</organism>
<proteinExistence type="predicted"/>
<keyword evidence="3" id="KW-1185">Reference proteome</keyword>
<sequence>MVLPCQTDTRYLISKTFSSFRSQKKSSMMCDASRNNNFIAMWNNQFHHLYMQLNRLTQWHQQASNSISYPWQNFTQNGSYYHNIQHNASHKYVRQHHSGNIYCENCNAASEVECSRQLYSYKMLHGNYNTTLSTGYSKQHRAYKKYHGNYNTTLNTGYSKQHHAYKKYHGNYNSAKNSKYLKQQYSYNISEKYNMAKNAEYSDEESDREENKSDDDSSDCESVSYFDVDAHRTVKVIHDVDSTSDNSKCESILHVDAIPVAIAVSDHDSFECESVSDFDGHDDSSDCESVSYLDVDAHSTVKVLQDVDSTLDYSKCESILDVDVIHFAIDDDNSDCESVSYLDVDAHSTVKGKVLQDVDSTLDYSKCESILDVDVIHFATAVSDRDSFECESVSDFDGHFATTVNDDNNSDYESVSYLDVDAHSTVKVLQDVDSTLDYSKCESILDVDVIHFATAVSDRDSFECESVSDFDGPSATTVNDDNNSDYESVSYLDVDAHSTVKGKVLQDVDSTLDYSKCESILDVDVIHFATAVSDRDSFECESVSDFDGPSATTVNDDDNSDCESVSYLDVDAHSTVKVIHDVDSTSDNSKCESILHVAAIPVAIAVSDRDRFECESVSYFDGPFDTTVNEKLEVTDGSDDEDGGSCSSFELIDGVVEEKKLEVTDGSDDEDGGSCSSFELIDGVVEEKEIKEKDGYDG</sequence>
<gene>
    <name evidence="2" type="ORF">CEXT_50081</name>
</gene>